<organism evidence="3 4">
    <name type="scientific">Castilleja foliolosa</name>
    <dbReference type="NCBI Taxonomy" id="1961234"/>
    <lineage>
        <taxon>Eukaryota</taxon>
        <taxon>Viridiplantae</taxon>
        <taxon>Streptophyta</taxon>
        <taxon>Embryophyta</taxon>
        <taxon>Tracheophyta</taxon>
        <taxon>Spermatophyta</taxon>
        <taxon>Magnoliopsida</taxon>
        <taxon>eudicotyledons</taxon>
        <taxon>Gunneridae</taxon>
        <taxon>Pentapetalae</taxon>
        <taxon>asterids</taxon>
        <taxon>lamiids</taxon>
        <taxon>Lamiales</taxon>
        <taxon>Orobanchaceae</taxon>
        <taxon>Pedicularideae</taxon>
        <taxon>Castillejinae</taxon>
        <taxon>Castilleja</taxon>
    </lineage>
</organism>
<dbReference type="EMBL" id="JAVIJP010000013">
    <property type="protein sequence ID" value="KAL3645127.1"/>
    <property type="molecule type" value="Genomic_DNA"/>
</dbReference>
<evidence type="ECO:0000313" key="3">
    <source>
        <dbReference type="EMBL" id="KAL3645127.1"/>
    </source>
</evidence>
<reference evidence="4" key="1">
    <citation type="journal article" date="2024" name="IScience">
        <title>Strigolactones Initiate the Formation of Haustorium-like Structures in Castilleja.</title>
        <authorList>
            <person name="Buerger M."/>
            <person name="Peterson D."/>
            <person name="Chory J."/>
        </authorList>
    </citation>
    <scope>NUCLEOTIDE SEQUENCE [LARGE SCALE GENOMIC DNA]</scope>
</reference>
<proteinExistence type="predicted"/>
<evidence type="ECO:0000256" key="1">
    <source>
        <dbReference type="SAM" id="MobiDB-lite"/>
    </source>
</evidence>
<feature type="region of interest" description="Disordered" evidence="1">
    <location>
        <begin position="124"/>
        <end position="150"/>
    </location>
</feature>
<accession>A0ABD3DU28</accession>
<protein>
    <recommendedName>
        <fullName evidence="2">BAH domain-containing protein</fullName>
    </recommendedName>
</protein>
<dbReference type="InterPro" id="IPR043151">
    <property type="entry name" value="BAH_sf"/>
</dbReference>
<gene>
    <name evidence="3" type="ORF">CASFOL_010307</name>
</gene>
<comment type="caution">
    <text evidence="3">The sequence shown here is derived from an EMBL/GenBank/DDBJ whole genome shotgun (WGS) entry which is preliminary data.</text>
</comment>
<sequence length="194" mass="22275">MHEASIEGDWVCNCCVMKEVGKLIYSERRGWYLLVSSSVVYYSEEETAVGRQTHNLRRELYRTNDFADIEMVSVIRHCYVTASNEFSIAANEGDDVFLCEYEYDIKWPSFKLVAEIDNNDGERANKAAADDEDWTSSNESDSVSEEEIEFEDETKISSLNQASLAYPCNSRKGRIFGLQKIGTRKIPEHVRCHK</sequence>
<name>A0ABD3DU28_9LAMI</name>
<dbReference type="AlphaFoldDB" id="A0ABD3DU28"/>
<evidence type="ECO:0000259" key="2">
    <source>
        <dbReference type="PROSITE" id="PS51038"/>
    </source>
</evidence>
<evidence type="ECO:0000313" key="4">
    <source>
        <dbReference type="Proteomes" id="UP001632038"/>
    </source>
</evidence>
<dbReference type="Gene3D" id="2.30.30.490">
    <property type="match status" value="1"/>
</dbReference>
<dbReference type="PROSITE" id="PS51038">
    <property type="entry name" value="BAH"/>
    <property type="match status" value="1"/>
</dbReference>
<keyword evidence="4" id="KW-1185">Reference proteome</keyword>
<dbReference type="InterPro" id="IPR001025">
    <property type="entry name" value="BAH_dom"/>
</dbReference>
<feature type="domain" description="BAH" evidence="2">
    <location>
        <begin position="1"/>
        <end position="114"/>
    </location>
</feature>
<dbReference type="Proteomes" id="UP001632038">
    <property type="component" value="Unassembled WGS sequence"/>
</dbReference>